<dbReference type="Pfam" id="PF04237">
    <property type="entry name" value="YjbR"/>
    <property type="match status" value="1"/>
</dbReference>
<keyword evidence="2" id="KW-1185">Reference proteome</keyword>
<reference evidence="1" key="1">
    <citation type="submission" date="2009-12" db="EMBL/GenBank/DDBJ databases">
        <authorList>
            <person name="Weinstock G."/>
            <person name="Sodergren E."/>
            <person name="Clifton S."/>
            <person name="Fulton L."/>
            <person name="Fulton B."/>
            <person name="Courtney L."/>
            <person name="Fronick C."/>
            <person name="Harrison M."/>
            <person name="Strong C."/>
            <person name="Farmer C."/>
            <person name="Delahaunty K."/>
            <person name="Markovic C."/>
            <person name="Hall O."/>
            <person name="Minx P."/>
            <person name="Tomlinson C."/>
            <person name="Mitreva M."/>
            <person name="Nelson J."/>
            <person name="Hou S."/>
            <person name="Wollam A."/>
            <person name="Pepin K.H."/>
            <person name="Johnson M."/>
            <person name="Bhonagiri V."/>
            <person name="Nash W.E."/>
            <person name="Warren W."/>
            <person name="Chinwalla A."/>
            <person name="Mardis E.R."/>
            <person name="Wilson R.K."/>
        </authorList>
    </citation>
    <scope>NUCLEOTIDE SEQUENCE [LARGE SCALE GENOMIC DNA]</scope>
    <source>
        <strain evidence="1">DSM 4541</strain>
    </source>
</reference>
<dbReference type="Proteomes" id="UP000005512">
    <property type="component" value="Unassembled WGS sequence"/>
</dbReference>
<sequence length="144" mass="16683">MCVHLSNPNVTFNLILLTIIDEISEMKRNELVDYIQSNYGSSAEYPWAKYPNYIVFRHKNNSKWFAIIMDIPSKKLNGSDSDDIVDIIDLKVPPELVGSLRLKEHVYPAYHMNKEHWVTIKLGKGFPDNELKALIEDSYRLTAK</sequence>
<dbReference type="SUPFAM" id="SSF142906">
    <property type="entry name" value="YjbR-like"/>
    <property type="match status" value="1"/>
</dbReference>
<dbReference type="InterPro" id="IPR007351">
    <property type="entry name" value="YjbR"/>
</dbReference>
<dbReference type="Gene3D" id="3.90.1150.30">
    <property type="match status" value="1"/>
</dbReference>
<dbReference type="EMBL" id="ABXV02000027">
    <property type="protein sequence ID" value="EFB72145.1"/>
    <property type="molecule type" value="Genomic_DNA"/>
</dbReference>
<dbReference type="AlphaFoldDB" id="D1P3M9"/>
<accession>D1P3M9</accession>
<dbReference type="InterPro" id="IPR038056">
    <property type="entry name" value="YjbR-like_sf"/>
</dbReference>
<evidence type="ECO:0000313" key="2">
    <source>
        <dbReference type="Proteomes" id="UP000005512"/>
    </source>
</evidence>
<evidence type="ECO:0008006" key="3">
    <source>
        <dbReference type="Google" id="ProtNLM"/>
    </source>
</evidence>
<organism evidence="1 2">
    <name type="scientific">Providencia rustigianii DSM 4541</name>
    <dbReference type="NCBI Taxonomy" id="500637"/>
    <lineage>
        <taxon>Bacteria</taxon>
        <taxon>Pseudomonadati</taxon>
        <taxon>Pseudomonadota</taxon>
        <taxon>Gammaproteobacteria</taxon>
        <taxon>Enterobacterales</taxon>
        <taxon>Morganellaceae</taxon>
        <taxon>Providencia</taxon>
    </lineage>
</organism>
<protein>
    <recommendedName>
        <fullName evidence="3">MmcQ/YjbR family DNA-binding protein</fullName>
    </recommendedName>
</protein>
<proteinExistence type="predicted"/>
<evidence type="ECO:0000313" key="1">
    <source>
        <dbReference type="EMBL" id="EFB72145.1"/>
    </source>
</evidence>
<dbReference type="InterPro" id="IPR058532">
    <property type="entry name" value="YjbR/MT2646/Rv2570-like"/>
</dbReference>
<dbReference type="PANTHER" id="PTHR35145:SF1">
    <property type="entry name" value="CYTOPLASMIC PROTEIN"/>
    <property type="match status" value="1"/>
</dbReference>
<dbReference type="eggNOG" id="COG2315">
    <property type="taxonomic scope" value="Bacteria"/>
</dbReference>
<dbReference type="PANTHER" id="PTHR35145">
    <property type="entry name" value="CYTOPLASMIC PROTEIN-RELATED"/>
    <property type="match status" value="1"/>
</dbReference>
<gene>
    <name evidence="1" type="ORF">PROVRUST_06900</name>
</gene>
<comment type="caution">
    <text evidence="1">The sequence shown here is derived from an EMBL/GenBank/DDBJ whole genome shotgun (WGS) entry which is preliminary data.</text>
</comment>
<dbReference type="HOGENOM" id="CLU_105851_5_0_6"/>
<name>D1P3M9_9GAMM</name>